<reference evidence="3" key="1">
    <citation type="journal article" date="2019" name="Int. J. Syst. Evol. Microbiol.">
        <title>The Global Catalogue of Microorganisms (GCM) 10K type strain sequencing project: providing services to taxonomists for standard genome sequencing and annotation.</title>
        <authorList>
            <consortium name="The Broad Institute Genomics Platform"/>
            <consortium name="The Broad Institute Genome Sequencing Center for Infectious Disease"/>
            <person name="Wu L."/>
            <person name="Ma J."/>
        </authorList>
    </citation>
    <scope>NUCLEOTIDE SEQUENCE [LARGE SCALE GENOMIC DNA]</scope>
    <source>
        <strain evidence="3">CGMCC 4.7204</strain>
    </source>
</reference>
<evidence type="ECO:0000313" key="3">
    <source>
        <dbReference type="Proteomes" id="UP001595767"/>
    </source>
</evidence>
<dbReference type="EMBL" id="JBHSBA010000005">
    <property type="protein sequence ID" value="MFC4125688.1"/>
    <property type="molecule type" value="Genomic_DNA"/>
</dbReference>
<keyword evidence="3" id="KW-1185">Reference proteome</keyword>
<protein>
    <submittedName>
        <fullName evidence="2">Type IV toxin-antitoxin system AbiEi family antitoxin</fullName>
    </submittedName>
</protein>
<name>A0ABV8L682_9NOCA</name>
<evidence type="ECO:0000313" key="2">
    <source>
        <dbReference type="EMBL" id="MFC4125688.1"/>
    </source>
</evidence>
<dbReference type="Pfam" id="PF09407">
    <property type="entry name" value="AbiEi_1"/>
    <property type="match status" value="1"/>
</dbReference>
<sequence length="198" mass="21781">MRPQDLAHIYAQPRPEIARLVDRGVLHRVAHGYYIVVAPDYVGRTWLPGLEAVAAGIASSIYGPDQAIVMGISAARVLGAVPRALATAIVAVPRQHRPIALTDRSAQVRFVRRDTEALDAERVETPLGSALVTTPEQTVLDLARRPELGNAEPEVRPAIETLYRRSDPARLAQLAKDQRLGAALRRVEGWVGHEYRRP</sequence>
<dbReference type="Proteomes" id="UP001595767">
    <property type="component" value="Unassembled WGS sequence"/>
</dbReference>
<comment type="caution">
    <text evidence="2">The sequence shown here is derived from an EMBL/GenBank/DDBJ whole genome shotgun (WGS) entry which is preliminary data.</text>
</comment>
<evidence type="ECO:0000259" key="1">
    <source>
        <dbReference type="Pfam" id="PF09407"/>
    </source>
</evidence>
<feature type="domain" description="AbiEi antitoxin C-terminal" evidence="1">
    <location>
        <begin position="71"/>
        <end position="183"/>
    </location>
</feature>
<gene>
    <name evidence="2" type="ORF">ACFOW8_12175</name>
</gene>
<organism evidence="2 3">
    <name type="scientific">Nocardia rhizosphaerae</name>
    <dbReference type="NCBI Taxonomy" id="1691571"/>
    <lineage>
        <taxon>Bacteria</taxon>
        <taxon>Bacillati</taxon>
        <taxon>Actinomycetota</taxon>
        <taxon>Actinomycetes</taxon>
        <taxon>Mycobacteriales</taxon>
        <taxon>Nocardiaceae</taxon>
        <taxon>Nocardia</taxon>
    </lineage>
</organism>
<accession>A0ABV8L682</accession>
<proteinExistence type="predicted"/>
<dbReference type="InterPro" id="IPR018547">
    <property type="entry name" value="AbiEi_C"/>
</dbReference>
<dbReference type="RefSeq" id="WP_378550154.1">
    <property type="nucleotide sequence ID" value="NZ_JBHSBA010000005.1"/>
</dbReference>